<dbReference type="Pfam" id="PF02492">
    <property type="entry name" value="cobW"/>
    <property type="match status" value="1"/>
</dbReference>
<dbReference type="GO" id="GO:0005737">
    <property type="term" value="C:cytoplasm"/>
    <property type="evidence" value="ECO:0007669"/>
    <property type="project" value="TreeGrafter"/>
</dbReference>
<dbReference type="InterPro" id="IPR051316">
    <property type="entry name" value="Zinc-reg_GTPase_activator"/>
</dbReference>
<dbReference type="InterPro" id="IPR036627">
    <property type="entry name" value="CobW-likC_sf"/>
</dbReference>
<evidence type="ECO:0000256" key="2">
    <source>
        <dbReference type="ARBA" id="ARBA00022801"/>
    </source>
</evidence>
<dbReference type="PANTHER" id="PTHR13748:SF62">
    <property type="entry name" value="COBW DOMAIN-CONTAINING PROTEIN"/>
    <property type="match status" value="1"/>
</dbReference>
<dbReference type="SUPFAM" id="SSF90002">
    <property type="entry name" value="Hypothetical protein YjiA, C-terminal domain"/>
    <property type="match status" value="1"/>
</dbReference>
<dbReference type="EMBL" id="WMEZ01000001">
    <property type="protein sequence ID" value="MYL48281.1"/>
    <property type="molecule type" value="Genomic_DNA"/>
</dbReference>
<reference evidence="8 9" key="1">
    <citation type="submission" date="2019-11" db="EMBL/GenBank/DDBJ databases">
        <title>Genome sequences of 17 halophilic strains isolated from different environments.</title>
        <authorList>
            <person name="Furrow R.E."/>
        </authorList>
    </citation>
    <scope>NUCLEOTIDE SEQUENCE [LARGE SCALE GENOMIC DNA]</scope>
    <source>
        <strain evidence="8 9">22505_10_Sand</strain>
    </source>
</reference>
<evidence type="ECO:0008006" key="10">
    <source>
        <dbReference type="Google" id="ProtNLM"/>
    </source>
</evidence>
<comment type="caution">
    <text evidence="8">The sequence shown here is derived from an EMBL/GenBank/DDBJ whole genome shotgun (WGS) entry which is preliminary data.</text>
</comment>
<evidence type="ECO:0000256" key="3">
    <source>
        <dbReference type="ARBA" id="ARBA00023186"/>
    </source>
</evidence>
<gene>
    <name evidence="8" type="ORF">GLV98_02245</name>
</gene>
<dbReference type="AlphaFoldDB" id="A0A845E936"/>
<dbReference type="InterPro" id="IPR011629">
    <property type="entry name" value="CobW-like_C"/>
</dbReference>
<evidence type="ECO:0000256" key="4">
    <source>
        <dbReference type="ARBA" id="ARBA00034320"/>
    </source>
</evidence>
<sequence>MLFVLIPTYMISGFLGSGKTTVLLKLIEECERKNQRVGVILNELGEVNIEKPLFQKQNVKELLNGCICCTIKKDLETTLDELIEEAQRNKLDLLIIEGTGVSNPLEVKKVLENPVYSSHFRLYSMISLIDSSTFLEYQSVFSSTADIRKLLEEQMTSADVILLNKQDLTKEKTLNKTIRKIKGLAGDSVPIFQTTYGRVPLEELWKRRIDHSTSTHSSTEMREEAAHSHHHSGLQAIKIAPVPMVKKQELEHWLSHLPKTVLRGKGVVNLAGHEGLYSFQYSSNTLEFEKIQQQAGIHPAIILIGDRIQRTELLNSFNRIGKR</sequence>
<comment type="catalytic activity">
    <reaction evidence="5">
        <text>GTP + H2O = GDP + phosphate + H(+)</text>
        <dbReference type="Rhea" id="RHEA:19669"/>
        <dbReference type="ChEBI" id="CHEBI:15377"/>
        <dbReference type="ChEBI" id="CHEBI:15378"/>
        <dbReference type="ChEBI" id="CHEBI:37565"/>
        <dbReference type="ChEBI" id="CHEBI:43474"/>
        <dbReference type="ChEBI" id="CHEBI:58189"/>
    </reaction>
    <physiologicalReaction direction="left-to-right" evidence="5">
        <dbReference type="Rhea" id="RHEA:19670"/>
    </physiologicalReaction>
</comment>
<keyword evidence="2" id="KW-0378">Hydrolase</keyword>
<dbReference type="GO" id="GO:0016787">
    <property type="term" value="F:hydrolase activity"/>
    <property type="evidence" value="ECO:0007669"/>
    <property type="project" value="UniProtKB-KW"/>
</dbReference>
<evidence type="ECO:0000313" key="8">
    <source>
        <dbReference type="EMBL" id="MYL48281.1"/>
    </source>
</evidence>
<dbReference type="PANTHER" id="PTHR13748">
    <property type="entry name" value="COBW-RELATED"/>
    <property type="match status" value="1"/>
</dbReference>
<evidence type="ECO:0000313" key="9">
    <source>
        <dbReference type="Proteomes" id="UP000447393"/>
    </source>
</evidence>
<feature type="domain" description="CobW C-terminal" evidence="7">
    <location>
        <begin position="245"/>
        <end position="319"/>
    </location>
</feature>
<feature type="domain" description="CobW/HypB/UreG nucleotide-binding" evidence="6">
    <location>
        <begin position="7"/>
        <end position="181"/>
    </location>
</feature>
<dbReference type="InterPro" id="IPR027417">
    <property type="entry name" value="P-loop_NTPase"/>
</dbReference>
<organism evidence="8 9">
    <name type="scientific">Halobacillus litoralis</name>
    <dbReference type="NCBI Taxonomy" id="45668"/>
    <lineage>
        <taxon>Bacteria</taxon>
        <taxon>Bacillati</taxon>
        <taxon>Bacillota</taxon>
        <taxon>Bacilli</taxon>
        <taxon>Bacillales</taxon>
        <taxon>Bacillaceae</taxon>
        <taxon>Halobacillus</taxon>
    </lineage>
</organism>
<evidence type="ECO:0000259" key="6">
    <source>
        <dbReference type="Pfam" id="PF02492"/>
    </source>
</evidence>
<protein>
    <recommendedName>
        <fullName evidence="10">GTP-binding protein</fullName>
    </recommendedName>
</protein>
<dbReference type="InterPro" id="IPR003495">
    <property type="entry name" value="CobW/HypB/UreG_nucleotide-bd"/>
</dbReference>
<accession>A0A845E936</accession>
<proteinExistence type="inferred from homology"/>
<dbReference type="Proteomes" id="UP000447393">
    <property type="component" value="Unassembled WGS sequence"/>
</dbReference>
<evidence type="ECO:0000259" key="7">
    <source>
        <dbReference type="Pfam" id="PF07683"/>
    </source>
</evidence>
<dbReference type="Gene3D" id="3.30.1220.10">
    <property type="entry name" value="CobW-like, C-terminal domain"/>
    <property type="match status" value="1"/>
</dbReference>
<dbReference type="Gene3D" id="3.40.50.300">
    <property type="entry name" value="P-loop containing nucleotide triphosphate hydrolases"/>
    <property type="match status" value="1"/>
</dbReference>
<evidence type="ECO:0000256" key="1">
    <source>
        <dbReference type="ARBA" id="ARBA00022741"/>
    </source>
</evidence>
<dbReference type="CDD" id="cd03112">
    <property type="entry name" value="CobW-like"/>
    <property type="match status" value="1"/>
</dbReference>
<name>A0A845E936_9BACI</name>
<dbReference type="SUPFAM" id="SSF52540">
    <property type="entry name" value="P-loop containing nucleoside triphosphate hydrolases"/>
    <property type="match status" value="1"/>
</dbReference>
<keyword evidence="1" id="KW-0547">Nucleotide-binding</keyword>
<dbReference type="GO" id="GO:0000166">
    <property type="term" value="F:nucleotide binding"/>
    <property type="evidence" value="ECO:0007669"/>
    <property type="project" value="UniProtKB-KW"/>
</dbReference>
<evidence type="ECO:0000256" key="5">
    <source>
        <dbReference type="ARBA" id="ARBA00049117"/>
    </source>
</evidence>
<comment type="similarity">
    <text evidence="4">Belongs to the SIMIBI class G3E GTPase family. ZNG1 subfamily.</text>
</comment>
<keyword evidence="3" id="KW-0143">Chaperone</keyword>
<dbReference type="Pfam" id="PF07683">
    <property type="entry name" value="CobW_C"/>
    <property type="match status" value="1"/>
</dbReference>